<dbReference type="AlphaFoldDB" id="X1RS74"/>
<proteinExistence type="predicted"/>
<organism evidence="1">
    <name type="scientific">marine sediment metagenome</name>
    <dbReference type="NCBI Taxonomy" id="412755"/>
    <lineage>
        <taxon>unclassified sequences</taxon>
        <taxon>metagenomes</taxon>
        <taxon>ecological metagenomes</taxon>
    </lineage>
</organism>
<name>X1RS74_9ZZZZ</name>
<feature type="non-terminal residue" evidence="1">
    <location>
        <position position="33"/>
    </location>
</feature>
<accession>X1RS74</accession>
<dbReference type="EMBL" id="BARW01000089">
    <property type="protein sequence ID" value="GAI69836.1"/>
    <property type="molecule type" value="Genomic_DNA"/>
</dbReference>
<evidence type="ECO:0000313" key="1">
    <source>
        <dbReference type="EMBL" id="GAI69836.1"/>
    </source>
</evidence>
<reference evidence="1" key="1">
    <citation type="journal article" date="2014" name="Front. Microbiol.">
        <title>High frequency of phylogenetically diverse reductive dehalogenase-homologous genes in deep subseafloor sedimentary metagenomes.</title>
        <authorList>
            <person name="Kawai M."/>
            <person name="Futagami T."/>
            <person name="Toyoda A."/>
            <person name="Takaki Y."/>
            <person name="Nishi S."/>
            <person name="Hori S."/>
            <person name="Arai W."/>
            <person name="Tsubouchi T."/>
            <person name="Morono Y."/>
            <person name="Uchiyama I."/>
            <person name="Ito T."/>
            <person name="Fujiyama A."/>
            <person name="Inagaki F."/>
            <person name="Takami H."/>
        </authorList>
    </citation>
    <scope>NUCLEOTIDE SEQUENCE</scope>
    <source>
        <strain evidence="1">Expedition CK06-06</strain>
    </source>
</reference>
<sequence length="33" mass="3519">MVYQQPGDRILAGQVDGQKLGQAAFQLAPALPH</sequence>
<gene>
    <name evidence="1" type="ORF">S12H4_00651</name>
</gene>
<protein>
    <submittedName>
        <fullName evidence="1">Uncharacterized protein</fullName>
    </submittedName>
</protein>
<comment type="caution">
    <text evidence="1">The sequence shown here is derived from an EMBL/GenBank/DDBJ whole genome shotgun (WGS) entry which is preliminary data.</text>
</comment>